<evidence type="ECO:0000313" key="2">
    <source>
        <dbReference type="Proteomes" id="UP000828390"/>
    </source>
</evidence>
<dbReference type="Gene3D" id="3.30.200.20">
    <property type="entry name" value="Phosphorylase Kinase, domain 1"/>
    <property type="match status" value="1"/>
</dbReference>
<reference evidence="1" key="2">
    <citation type="submission" date="2020-11" db="EMBL/GenBank/DDBJ databases">
        <authorList>
            <person name="McCartney M.A."/>
            <person name="Auch B."/>
            <person name="Kono T."/>
            <person name="Mallez S."/>
            <person name="Becker A."/>
            <person name="Gohl D.M."/>
            <person name="Silverstein K.A.T."/>
            <person name="Koren S."/>
            <person name="Bechman K.B."/>
            <person name="Herman A."/>
            <person name="Abrahante J.E."/>
            <person name="Garbe J."/>
        </authorList>
    </citation>
    <scope>NUCLEOTIDE SEQUENCE</scope>
    <source>
        <strain evidence="1">Duluth1</strain>
        <tissue evidence="1">Whole animal</tissue>
    </source>
</reference>
<reference evidence="1" key="1">
    <citation type="journal article" date="2019" name="bioRxiv">
        <title>The Genome of the Zebra Mussel, Dreissena polymorpha: A Resource for Invasive Species Research.</title>
        <authorList>
            <person name="McCartney M.A."/>
            <person name="Auch B."/>
            <person name="Kono T."/>
            <person name="Mallez S."/>
            <person name="Zhang Y."/>
            <person name="Obille A."/>
            <person name="Becker A."/>
            <person name="Abrahante J.E."/>
            <person name="Garbe J."/>
            <person name="Badalamenti J.P."/>
            <person name="Herman A."/>
            <person name="Mangelson H."/>
            <person name="Liachko I."/>
            <person name="Sullivan S."/>
            <person name="Sone E.D."/>
            <person name="Koren S."/>
            <person name="Silverstein K.A.T."/>
            <person name="Beckman K.B."/>
            <person name="Gohl D.M."/>
        </authorList>
    </citation>
    <scope>NUCLEOTIDE SEQUENCE</scope>
    <source>
        <strain evidence="1">Duluth1</strain>
        <tissue evidence="1">Whole animal</tissue>
    </source>
</reference>
<dbReference type="Proteomes" id="UP000828390">
    <property type="component" value="Unassembled WGS sequence"/>
</dbReference>
<sequence length="53" mass="6094">MKALCHQHICKLYQVIETTDRFYMILEVSTVRQPDSAGIAISLNVMFFKGKSM</sequence>
<evidence type="ECO:0000313" key="1">
    <source>
        <dbReference type="EMBL" id="KAH3871049.1"/>
    </source>
</evidence>
<dbReference type="AlphaFoldDB" id="A0A9D4RJW8"/>
<organism evidence="1 2">
    <name type="scientific">Dreissena polymorpha</name>
    <name type="common">Zebra mussel</name>
    <name type="synonym">Mytilus polymorpha</name>
    <dbReference type="NCBI Taxonomy" id="45954"/>
    <lineage>
        <taxon>Eukaryota</taxon>
        <taxon>Metazoa</taxon>
        <taxon>Spiralia</taxon>
        <taxon>Lophotrochozoa</taxon>
        <taxon>Mollusca</taxon>
        <taxon>Bivalvia</taxon>
        <taxon>Autobranchia</taxon>
        <taxon>Heteroconchia</taxon>
        <taxon>Euheterodonta</taxon>
        <taxon>Imparidentia</taxon>
        <taxon>Neoheterodontei</taxon>
        <taxon>Myida</taxon>
        <taxon>Dreissenoidea</taxon>
        <taxon>Dreissenidae</taxon>
        <taxon>Dreissena</taxon>
    </lineage>
</organism>
<proteinExistence type="predicted"/>
<accession>A0A9D4RJW8</accession>
<protein>
    <submittedName>
        <fullName evidence="1">Uncharacterized protein</fullName>
    </submittedName>
</protein>
<dbReference type="EMBL" id="JAIWYP010000002">
    <property type="protein sequence ID" value="KAH3871049.1"/>
    <property type="molecule type" value="Genomic_DNA"/>
</dbReference>
<gene>
    <name evidence="1" type="ORF">DPMN_034243</name>
</gene>
<comment type="caution">
    <text evidence="1">The sequence shown here is derived from an EMBL/GenBank/DDBJ whole genome shotgun (WGS) entry which is preliminary data.</text>
</comment>
<name>A0A9D4RJW8_DREPO</name>
<keyword evidence="2" id="KW-1185">Reference proteome</keyword>